<comment type="subcellular location">
    <subcellularLocation>
        <location evidence="1">Cell membrane</location>
        <topology evidence="1">Multi-pass membrane protein</topology>
    </subcellularLocation>
</comment>
<feature type="transmembrane region" description="Helical" evidence="7">
    <location>
        <begin position="97"/>
        <end position="115"/>
    </location>
</feature>
<evidence type="ECO:0008006" key="12">
    <source>
        <dbReference type="Google" id="ProtNLM"/>
    </source>
</evidence>
<feature type="transmembrane region" description="Helical" evidence="7">
    <location>
        <begin position="151"/>
        <end position="173"/>
    </location>
</feature>
<dbReference type="PANTHER" id="PTHR30487:SF0">
    <property type="entry name" value="PREPILIN LEADER PEPTIDASE_N-METHYLTRANSFERASE-RELATED"/>
    <property type="match status" value="1"/>
</dbReference>
<dbReference type="AlphaFoldDB" id="A0AAX0HC26"/>
<comment type="similarity">
    <text evidence="2">Belongs to the peptidase A24 family.</text>
</comment>
<feature type="domain" description="Prepilin peptidase A24 N-terminal" evidence="9">
    <location>
        <begin position="10"/>
        <end position="89"/>
    </location>
</feature>
<feature type="transmembrane region" description="Helical" evidence="7">
    <location>
        <begin position="239"/>
        <end position="262"/>
    </location>
</feature>
<sequence>MEIYYILFFIFSICIGSFCNVLIYRMPLAKSIIYPASHCPKCKHKLSYIHNIPLFSWIFLRGKCAFCKKSISPIYPITELVCGLLGIFSLYISSNLINAVLLGLCLILLFTLSVIDFKYSAVPESLLIVTYFLAIFSTFDTENTTVFDQSLLNSPFVISLIFAGAITIVKSVASAWINRKNSGEIVEPMGDADTIIIAIIGALVGIGLGIFAIVLAAILQIILHILLKKQNKEVPFIPALSLSLFIILIFKTEFLQLLEIYLKFTGIQ</sequence>
<gene>
    <name evidence="10" type="ORF">CFT12S02225_03825</name>
</gene>
<name>A0AAX0HC26_CAMFE</name>
<reference evidence="10 11" key="1">
    <citation type="journal article" date="2016" name="Genome Biol. Evol.">
        <title>Comparative Genomics of Campylobacter fetus from Reptiles and Mammals Reveals Divergent Evolution in Host-Associated Lineages.</title>
        <authorList>
            <person name="Gilbert M.J."/>
            <person name="Miller W.G."/>
            <person name="Yee E."/>
            <person name="Zomer A.L."/>
            <person name="van der Graaf-van Bloois L."/>
            <person name="Fitzgerald C."/>
            <person name="Forbes K.J."/>
            <person name="Meric G."/>
            <person name="Sheppard S.K."/>
            <person name="Wagenaar J.A."/>
            <person name="Duim B."/>
        </authorList>
    </citation>
    <scope>NUCLEOTIDE SEQUENCE [LARGE SCALE GENOMIC DNA]</scope>
    <source>
        <strain evidence="10 11">12S02225-3</strain>
    </source>
</reference>
<dbReference type="InterPro" id="IPR000045">
    <property type="entry name" value="Prepilin_IV_endopep_pep"/>
</dbReference>
<keyword evidence="5 7" id="KW-1133">Transmembrane helix</keyword>
<dbReference type="GO" id="GO:0006465">
    <property type="term" value="P:signal peptide processing"/>
    <property type="evidence" value="ECO:0007669"/>
    <property type="project" value="TreeGrafter"/>
</dbReference>
<dbReference type="GO" id="GO:0004190">
    <property type="term" value="F:aspartic-type endopeptidase activity"/>
    <property type="evidence" value="ECO:0007669"/>
    <property type="project" value="InterPro"/>
</dbReference>
<feature type="transmembrane region" description="Helical" evidence="7">
    <location>
        <begin position="6"/>
        <end position="24"/>
    </location>
</feature>
<dbReference type="PANTHER" id="PTHR30487">
    <property type="entry name" value="TYPE 4 PREPILIN-LIKE PROTEINS LEADER PEPTIDE-PROCESSING ENZYME"/>
    <property type="match status" value="1"/>
</dbReference>
<keyword evidence="4 7" id="KW-0812">Transmembrane</keyword>
<evidence type="ECO:0000259" key="9">
    <source>
        <dbReference type="Pfam" id="PF06750"/>
    </source>
</evidence>
<dbReference type="GO" id="GO:0005886">
    <property type="term" value="C:plasma membrane"/>
    <property type="evidence" value="ECO:0007669"/>
    <property type="project" value="UniProtKB-SubCell"/>
</dbReference>
<evidence type="ECO:0000256" key="5">
    <source>
        <dbReference type="ARBA" id="ARBA00022989"/>
    </source>
</evidence>
<dbReference type="Pfam" id="PF06750">
    <property type="entry name" value="A24_N_bact"/>
    <property type="match status" value="1"/>
</dbReference>
<protein>
    <recommendedName>
        <fullName evidence="12">Prepilin peptidase</fullName>
    </recommendedName>
</protein>
<evidence type="ECO:0000256" key="6">
    <source>
        <dbReference type="ARBA" id="ARBA00023136"/>
    </source>
</evidence>
<dbReference type="Pfam" id="PF01478">
    <property type="entry name" value="Peptidase_A24"/>
    <property type="match status" value="1"/>
</dbReference>
<feature type="transmembrane region" description="Helical" evidence="7">
    <location>
        <begin position="73"/>
        <end position="91"/>
    </location>
</feature>
<dbReference type="RefSeq" id="WP_065838859.1">
    <property type="nucleotide sequence ID" value="NZ_JAAOXI010000003.1"/>
</dbReference>
<dbReference type="Proteomes" id="UP000093100">
    <property type="component" value="Unassembled WGS sequence"/>
</dbReference>
<evidence type="ECO:0000256" key="3">
    <source>
        <dbReference type="ARBA" id="ARBA00022475"/>
    </source>
</evidence>
<accession>A0AAX0HC26</accession>
<dbReference type="EMBL" id="LFLK01000003">
    <property type="protein sequence ID" value="OCR91117.1"/>
    <property type="molecule type" value="Genomic_DNA"/>
</dbReference>
<feature type="transmembrane region" description="Helical" evidence="7">
    <location>
        <begin position="122"/>
        <end position="139"/>
    </location>
</feature>
<evidence type="ECO:0000259" key="8">
    <source>
        <dbReference type="Pfam" id="PF01478"/>
    </source>
</evidence>
<organism evidence="10 11">
    <name type="scientific">Campylobacter fetus subsp. testudinum</name>
    <dbReference type="NCBI Taxonomy" id="1507806"/>
    <lineage>
        <taxon>Bacteria</taxon>
        <taxon>Pseudomonadati</taxon>
        <taxon>Campylobacterota</taxon>
        <taxon>Epsilonproteobacteria</taxon>
        <taxon>Campylobacterales</taxon>
        <taxon>Campylobacteraceae</taxon>
        <taxon>Campylobacter</taxon>
    </lineage>
</organism>
<evidence type="ECO:0000256" key="4">
    <source>
        <dbReference type="ARBA" id="ARBA00022692"/>
    </source>
</evidence>
<comment type="caution">
    <text evidence="10">The sequence shown here is derived from an EMBL/GenBank/DDBJ whole genome shotgun (WGS) entry which is preliminary data.</text>
</comment>
<feature type="domain" description="Prepilin type IV endopeptidase peptidase" evidence="8">
    <location>
        <begin position="104"/>
        <end position="223"/>
    </location>
</feature>
<dbReference type="InterPro" id="IPR010627">
    <property type="entry name" value="Prepilin_pept_A24_N"/>
</dbReference>
<evidence type="ECO:0000256" key="2">
    <source>
        <dbReference type="ARBA" id="ARBA00005801"/>
    </source>
</evidence>
<proteinExistence type="inferred from homology"/>
<evidence type="ECO:0000256" key="1">
    <source>
        <dbReference type="ARBA" id="ARBA00004651"/>
    </source>
</evidence>
<keyword evidence="3" id="KW-1003">Cell membrane</keyword>
<feature type="transmembrane region" description="Helical" evidence="7">
    <location>
        <begin position="194"/>
        <end position="227"/>
    </location>
</feature>
<evidence type="ECO:0000313" key="10">
    <source>
        <dbReference type="EMBL" id="OCR91117.1"/>
    </source>
</evidence>
<keyword evidence="6 7" id="KW-0472">Membrane</keyword>
<dbReference type="InterPro" id="IPR050882">
    <property type="entry name" value="Prepilin_peptidase/N-MTase"/>
</dbReference>
<evidence type="ECO:0000313" key="11">
    <source>
        <dbReference type="Proteomes" id="UP000093100"/>
    </source>
</evidence>
<evidence type="ECO:0000256" key="7">
    <source>
        <dbReference type="SAM" id="Phobius"/>
    </source>
</evidence>